<comment type="subcellular location">
    <subcellularLocation>
        <location evidence="1">Membrane</location>
    </subcellularLocation>
</comment>
<evidence type="ECO:0000256" key="6">
    <source>
        <dbReference type="ARBA" id="ARBA00023170"/>
    </source>
</evidence>
<dbReference type="Proteomes" id="UP000678393">
    <property type="component" value="Unassembled WGS sequence"/>
</dbReference>
<dbReference type="OrthoDB" id="73209at2759"/>
<keyword evidence="7" id="KW-0325">Glycoprotein</keyword>
<keyword evidence="2" id="KW-0812">Transmembrane</keyword>
<evidence type="ECO:0000256" key="8">
    <source>
        <dbReference type="ARBA" id="ARBA00023224"/>
    </source>
</evidence>
<gene>
    <name evidence="10" type="ORF">CUNI_LOCUS6302</name>
</gene>
<keyword evidence="11" id="KW-1185">Reference proteome</keyword>
<comment type="caution">
    <text evidence="10">The sequence shown here is derived from an EMBL/GenBank/DDBJ whole genome shotgun (WGS) entry which is preliminary data.</text>
</comment>
<dbReference type="GO" id="GO:0004965">
    <property type="term" value="F:G protein-coupled GABA receptor activity"/>
    <property type="evidence" value="ECO:0007669"/>
    <property type="project" value="InterPro"/>
</dbReference>
<reference evidence="10" key="1">
    <citation type="submission" date="2021-04" db="EMBL/GenBank/DDBJ databases">
        <authorList>
            <consortium name="Molecular Ecology Group"/>
        </authorList>
    </citation>
    <scope>NUCLEOTIDE SEQUENCE</scope>
</reference>
<keyword evidence="6" id="KW-0675">Receptor</keyword>
<evidence type="ECO:0000256" key="4">
    <source>
        <dbReference type="ARBA" id="ARBA00023040"/>
    </source>
</evidence>
<dbReference type="EMBL" id="CAJHNH020000957">
    <property type="protein sequence ID" value="CAG5120744.1"/>
    <property type="molecule type" value="Genomic_DNA"/>
</dbReference>
<evidence type="ECO:0000256" key="3">
    <source>
        <dbReference type="ARBA" id="ARBA00022989"/>
    </source>
</evidence>
<name>A0A8S3YUQ1_9EUPU</name>
<evidence type="ECO:0000259" key="9">
    <source>
        <dbReference type="Pfam" id="PF01094"/>
    </source>
</evidence>
<keyword evidence="4" id="KW-0297">G-protein coupled receptor</keyword>
<evidence type="ECO:0000256" key="7">
    <source>
        <dbReference type="ARBA" id="ARBA00023180"/>
    </source>
</evidence>
<accession>A0A8S3YUQ1</accession>
<proteinExistence type="predicted"/>
<dbReference type="InterPro" id="IPR028082">
    <property type="entry name" value="Peripla_BP_I"/>
</dbReference>
<keyword evidence="8" id="KW-0807">Transducer</keyword>
<dbReference type="PANTHER" id="PTHR10519:SF20">
    <property type="entry name" value="G-PROTEIN COUPLED RECEPTOR 156-RELATED"/>
    <property type="match status" value="1"/>
</dbReference>
<dbReference type="GO" id="GO:0038039">
    <property type="term" value="C:G protein-coupled receptor heterodimeric complex"/>
    <property type="evidence" value="ECO:0007669"/>
    <property type="project" value="TreeGrafter"/>
</dbReference>
<dbReference type="Gene3D" id="3.40.50.2300">
    <property type="match status" value="1"/>
</dbReference>
<keyword evidence="5" id="KW-0472">Membrane</keyword>
<evidence type="ECO:0000256" key="5">
    <source>
        <dbReference type="ARBA" id="ARBA00023136"/>
    </source>
</evidence>
<dbReference type="InterPro" id="IPR001828">
    <property type="entry name" value="ANF_lig-bd_rcpt"/>
</dbReference>
<protein>
    <recommendedName>
        <fullName evidence="9">Receptor ligand binding region domain-containing protein</fullName>
    </recommendedName>
</protein>
<keyword evidence="3" id="KW-1133">Transmembrane helix</keyword>
<dbReference type="InterPro" id="IPR002455">
    <property type="entry name" value="GPCR3_GABA-B"/>
</dbReference>
<feature type="domain" description="Receptor ligand binding region" evidence="9">
    <location>
        <begin position="72"/>
        <end position="224"/>
    </location>
</feature>
<evidence type="ECO:0000256" key="1">
    <source>
        <dbReference type="ARBA" id="ARBA00004370"/>
    </source>
</evidence>
<dbReference type="PANTHER" id="PTHR10519">
    <property type="entry name" value="GABA-B RECEPTOR"/>
    <property type="match status" value="1"/>
</dbReference>
<evidence type="ECO:0000313" key="10">
    <source>
        <dbReference type="EMBL" id="CAG5120744.1"/>
    </source>
</evidence>
<dbReference type="AlphaFoldDB" id="A0A8S3YUQ1"/>
<dbReference type="SUPFAM" id="SSF53822">
    <property type="entry name" value="Periplasmic binding protein-like I"/>
    <property type="match status" value="1"/>
</dbReference>
<evidence type="ECO:0000256" key="2">
    <source>
        <dbReference type="ARBA" id="ARBA00022692"/>
    </source>
</evidence>
<evidence type="ECO:0000313" key="11">
    <source>
        <dbReference type="Proteomes" id="UP000678393"/>
    </source>
</evidence>
<dbReference type="Pfam" id="PF01094">
    <property type="entry name" value="ANF_receptor"/>
    <property type="match status" value="1"/>
</dbReference>
<organism evidence="10 11">
    <name type="scientific">Candidula unifasciata</name>
    <dbReference type="NCBI Taxonomy" id="100452"/>
    <lineage>
        <taxon>Eukaryota</taxon>
        <taxon>Metazoa</taxon>
        <taxon>Spiralia</taxon>
        <taxon>Lophotrochozoa</taxon>
        <taxon>Mollusca</taxon>
        <taxon>Gastropoda</taxon>
        <taxon>Heterobranchia</taxon>
        <taxon>Euthyneura</taxon>
        <taxon>Panpulmonata</taxon>
        <taxon>Eupulmonata</taxon>
        <taxon>Stylommatophora</taxon>
        <taxon>Helicina</taxon>
        <taxon>Helicoidea</taxon>
        <taxon>Geomitridae</taxon>
        <taxon>Candidula</taxon>
    </lineage>
</organism>
<sequence>MSFSDQEYDQLIANASQHSDLSLTACRWVQGNEHRWEKWLPISLMEKPKIYLGGLFPLTGKSWSQPGLVEGARLALDLVNQDVTTLPNHTLELLVYDTQCEYDVAMNHFISLIQRRAPPISGILGTGCSDPAERIAALSKHFNMMMISYGAEAQDLSDTEKYPYFFRTIPPVQLYTHVYPELFQEMGWGLVGALAEGGQELPEYHLTLQDRLQVHGISLIVRRKFLNNTRTPGYSANFERVQVTEC</sequence>